<dbReference type="EMBL" id="CAJNOR010000902">
    <property type="protein sequence ID" value="CAF1033070.1"/>
    <property type="molecule type" value="Genomic_DNA"/>
</dbReference>
<organism evidence="1 2">
    <name type="scientific">Adineta ricciae</name>
    <name type="common">Rotifer</name>
    <dbReference type="NCBI Taxonomy" id="249248"/>
    <lineage>
        <taxon>Eukaryota</taxon>
        <taxon>Metazoa</taxon>
        <taxon>Spiralia</taxon>
        <taxon>Gnathifera</taxon>
        <taxon>Rotifera</taxon>
        <taxon>Eurotatoria</taxon>
        <taxon>Bdelloidea</taxon>
        <taxon>Adinetida</taxon>
        <taxon>Adinetidae</taxon>
        <taxon>Adineta</taxon>
    </lineage>
</organism>
<gene>
    <name evidence="1" type="ORF">XAT740_LOCUS14855</name>
</gene>
<dbReference type="AlphaFoldDB" id="A0A814J7R1"/>
<protein>
    <submittedName>
        <fullName evidence="1">Uncharacterized protein</fullName>
    </submittedName>
</protein>
<comment type="caution">
    <text evidence="1">The sequence shown here is derived from an EMBL/GenBank/DDBJ whole genome shotgun (WGS) entry which is preliminary data.</text>
</comment>
<evidence type="ECO:0000313" key="2">
    <source>
        <dbReference type="Proteomes" id="UP000663828"/>
    </source>
</evidence>
<reference evidence="1" key="1">
    <citation type="submission" date="2021-02" db="EMBL/GenBank/DDBJ databases">
        <authorList>
            <person name="Nowell W R."/>
        </authorList>
    </citation>
    <scope>NUCLEOTIDE SEQUENCE</scope>
</reference>
<accession>A0A814J7R1</accession>
<name>A0A814J7R1_ADIRI</name>
<evidence type="ECO:0000313" key="1">
    <source>
        <dbReference type="EMBL" id="CAF1033070.1"/>
    </source>
</evidence>
<dbReference type="Proteomes" id="UP000663828">
    <property type="component" value="Unassembled WGS sequence"/>
</dbReference>
<sequence length="89" mass="10630">MTMTSSKIELIKPIQRAVVSPFHIIHYYPIEDGWSSKMHDKEIIEMKYNECFFSDLGVEVRKHLEGMRDPKQELWKPFYTLMYATTAWS</sequence>
<proteinExistence type="predicted"/>
<keyword evidence="2" id="KW-1185">Reference proteome</keyword>